<accession>Q2IPK7</accession>
<protein>
    <submittedName>
        <fullName evidence="4">Response regulator receiver domain protein (CheY-like)</fullName>
    </submittedName>
</protein>
<dbReference type="SUPFAM" id="SSF52172">
    <property type="entry name" value="CheY-like"/>
    <property type="match status" value="1"/>
</dbReference>
<evidence type="ECO:0000256" key="2">
    <source>
        <dbReference type="PROSITE-ProRule" id="PRU00169"/>
    </source>
</evidence>
<evidence type="ECO:0000259" key="3">
    <source>
        <dbReference type="PROSITE" id="PS50110"/>
    </source>
</evidence>
<dbReference type="AlphaFoldDB" id="Q2IPK7"/>
<dbReference type="Proteomes" id="UP000001935">
    <property type="component" value="Chromosome"/>
</dbReference>
<dbReference type="PROSITE" id="PS50110">
    <property type="entry name" value="RESPONSE_REGULATORY"/>
    <property type="match status" value="1"/>
</dbReference>
<dbReference type="OrthoDB" id="9786548at2"/>
<dbReference type="eggNOG" id="COG0784">
    <property type="taxonomic scope" value="Bacteria"/>
</dbReference>
<name>Q2IPK7_ANADE</name>
<dbReference type="Pfam" id="PF00072">
    <property type="entry name" value="Response_reg"/>
    <property type="match status" value="1"/>
</dbReference>
<organism evidence="4 5">
    <name type="scientific">Anaeromyxobacter dehalogenans (strain 2CP-C)</name>
    <dbReference type="NCBI Taxonomy" id="290397"/>
    <lineage>
        <taxon>Bacteria</taxon>
        <taxon>Pseudomonadati</taxon>
        <taxon>Myxococcota</taxon>
        <taxon>Myxococcia</taxon>
        <taxon>Myxococcales</taxon>
        <taxon>Cystobacterineae</taxon>
        <taxon>Anaeromyxobacteraceae</taxon>
        <taxon>Anaeromyxobacter</taxon>
    </lineage>
</organism>
<dbReference type="HOGENOM" id="CLU_000445_69_17_7"/>
<dbReference type="STRING" id="290397.Adeh_0967"/>
<dbReference type="GO" id="GO:0000160">
    <property type="term" value="P:phosphorelay signal transduction system"/>
    <property type="evidence" value="ECO:0007669"/>
    <property type="project" value="InterPro"/>
</dbReference>
<dbReference type="InterPro" id="IPR001789">
    <property type="entry name" value="Sig_transdc_resp-reg_receiver"/>
</dbReference>
<dbReference type="InterPro" id="IPR050595">
    <property type="entry name" value="Bact_response_regulator"/>
</dbReference>
<feature type="modified residue" description="4-aspartylphosphate" evidence="2">
    <location>
        <position position="57"/>
    </location>
</feature>
<dbReference type="InterPro" id="IPR011006">
    <property type="entry name" value="CheY-like_superfamily"/>
</dbReference>
<evidence type="ECO:0000256" key="1">
    <source>
        <dbReference type="ARBA" id="ARBA00022553"/>
    </source>
</evidence>
<dbReference type="KEGG" id="ade:Adeh_0967"/>
<dbReference type="EMBL" id="CP000251">
    <property type="protein sequence ID" value="ABC80742.1"/>
    <property type="molecule type" value="Genomic_DNA"/>
</dbReference>
<keyword evidence="1 2" id="KW-0597">Phosphoprotein</keyword>
<reference evidence="4" key="1">
    <citation type="submission" date="2006-01" db="EMBL/GenBank/DDBJ databases">
        <title>Complete sequence of Anaeromyxobacter dehalogenans 2CP-C.</title>
        <authorList>
            <consortium name="US DOE Joint Genome Institute"/>
            <person name="Copeland A."/>
            <person name="Lucas S."/>
            <person name="Lapidus A."/>
            <person name="Barry K."/>
            <person name="Detter J.C."/>
            <person name="Glavina T."/>
            <person name="Hammon N."/>
            <person name="Israni S."/>
            <person name="Pitluck S."/>
            <person name="Brettin T."/>
            <person name="Bruce D."/>
            <person name="Han C."/>
            <person name="Tapia R."/>
            <person name="Gilna P."/>
            <person name="Kiss H."/>
            <person name="Schmutz J."/>
            <person name="Larimer F."/>
            <person name="Land M."/>
            <person name="Kyrpides N."/>
            <person name="Anderson I."/>
            <person name="Sanford R.A."/>
            <person name="Ritalahti K.M."/>
            <person name="Thomas H.S."/>
            <person name="Kirby J.R."/>
            <person name="Zhulin I.B."/>
            <person name="Loeffler F.E."/>
            <person name="Richardson P."/>
        </authorList>
    </citation>
    <scope>NUCLEOTIDE SEQUENCE</scope>
    <source>
        <strain evidence="4">2CP-C</strain>
    </source>
</reference>
<dbReference type="SMART" id="SM00448">
    <property type="entry name" value="REC"/>
    <property type="match status" value="1"/>
</dbReference>
<evidence type="ECO:0000313" key="4">
    <source>
        <dbReference type="EMBL" id="ABC80742.1"/>
    </source>
</evidence>
<feature type="domain" description="Response regulatory" evidence="3">
    <location>
        <begin position="7"/>
        <end position="120"/>
    </location>
</feature>
<proteinExistence type="predicted"/>
<gene>
    <name evidence="4" type="ordered locus">Adeh_0967</name>
</gene>
<dbReference type="Gene3D" id="3.40.50.2300">
    <property type="match status" value="1"/>
</dbReference>
<dbReference type="RefSeq" id="WP_011420025.1">
    <property type="nucleotide sequence ID" value="NC_007760.1"/>
</dbReference>
<sequence length="121" mass="13768">MADHHETIVVVDDDPDLRETLGELLEEEGYEPRLFENGREALDYLRHGGDPSLILLDLMMPEMNGWQFREAQLRDDRLRDIPVVVMTASRGLDGAPLTAREILYKPIGLGELIDAVERNAR</sequence>
<evidence type="ECO:0000313" key="5">
    <source>
        <dbReference type="Proteomes" id="UP000001935"/>
    </source>
</evidence>
<dbReference type="PANTHER" id="PTHR44591:SF3">
    <property type="entry name" value="RESPONSE REGULATORY DOMAIN-CONTAINING PROTEIN"/>
    <property type="match status" value="1"/>
</dbReference>
<dbReference type="PANTHER" id="PTHR44591">
    <property type="entry name" value="STRESS RESPONSE REGULATOR PROTEIN 1"/>
    <property type="match status" value="1"/>
</dbReference>